<dbReference type="AlphaFoldDB" id="A0A069RBK8"/>
<protein>
    <submittedName>
        <fullName evidence="1">Putative exopolyphosphatase</fullName>
    </submittedName>
</protein>
<evidence type="ECO:0000313" key="1">
    <source>
        <dbReference type="EMBL" id="KDR94464.1"/>
    </source>
</evidence>
<dbReference type="STRING" id="1121324.CLIT_18c00220"/>
<dbReference type="InterPro" id="IPR027417">
    <property type="entry name" value="P-loop_NTPase"/>
</dbReference>
<dbReference type="eggNOG" id="COG0455">
    <property type="taxonomic scope" value="Bacteria"/>
</dbReference>
<reference evidence="1 2" key="1">
    <citation type="submission" date="2014-03" db="EMBL/GenBank/DDBJ databases">
        <title>Genome sequence of Clostridium litorale W6, DSM 5388.</title>
        <authorList>
            <person name="Poehlein A."/>
            <person name="Jagirdar A."/>
            <person name="Khonsari B."/>
            <person name="Chibani C.M."/>
            <person name="Gutierrez Gutierrez D.A."/>
            <person name="Davydova E."/>
            <person name="Alghaithi H.S."/>
            <person name="Nair K.P."/>
            <person name="Dhamotharan K."/>
            <person name="Chandran L."/>
            <person name="G W."/>
            <person name="Daniel R."/>
        </authorList>
    </citation>
    <scope>NUCLEOTIDE SEQUENCE [LARGE SCALE GENOMIC DNA]</scope>
    <source>
        <strain evidence="1 2">W6</strain>
    </source>
</reference>
<keyword evidence="2" id="KW-1185">Reference proteome</keyword>
<gene>
    <name evidence="1" type="ORF">CLIT_18c00220</name>
</gene>
<dbReference type="EMBL" id="JJMM01000018">
    <property type="protein sequence ID" value="KDR94464.1"/>
    <property type="molecule type" value="Genomic_DNA"/>
</dbReference>
<name>A0A069RBK8_PEPLI</name>
<organism evidence="1 2">
    <name type="scientific">Peptoclostridium litorale DSM 5388</name>
    <dbReference type="NCBI Taxonomy" id="1121324"/>
    <lineage>
        <taxon>Bacteria</taxon>
        <taxon>Bacillati</taxon>
        <taxon>Bacillota</taxon>
        <taxon>Clostridia</taxon>
        <taxon>Peptostreptococcales</taxon>
        <taxon>Peptoclostridiaceae</taxon>
        <taxon>Peptoclostridium</taxon>
    </lineage>
</organism>
<sequence>MKLITNDKRVRIITGHYGSGKTEFAINYVLKLREMVEGRVAISDLDVVNPYFRSREKKSFLQEKNIRVIDSSIDGRCVDVPALSAEVTAPMVNEDYSYVIDLGGDHVGSRAFARFAGSLDKENYDLLFVVNANREQTATPEGVIDHMEKIEQTTGLKVTGLINNTHLVRETTAEDVIKGHELSKKVSKLKNIPLRYTACTESILKELPEEIKESVFPIKLYMREDWM</sequence>
<proteinExistence type="predicted"/>
<evidence type="ECO:0000313" key="2">
    <source>
        <dbReference type="Proteomes" id="UP000027946"/>
    </source>
</evidence>
<dbReference type="SUPFAM" id="SSF52540">
    <property type="entry name" value="P-loop containing nucleoside triphosphate hydrolases"/>
    <property type="match status" value="1"/>
</dbReference>
<dbReference type="Proteomes" id="UP000027946">
    <property type="component" value="Unassembled WGS sequence"/>
</dbReference>
<accession>A0A069RBK8</accession>
<comment type="caution">
    <text evidence="1">The sequence shown here is derived from an EMBL/GenBank/DDBJ whole genome shotgun (WGS) entry which is preliminary data.</text>
</comment>